<protein>
    <submittedName>
        <fullName evidence="2">Uncharacterized protein</fullName>
    </submittedName>
</protein>
<dbReference type="Proteomes" id="UP000435837">
    <property type="component" value="Unassembled WGS sequence"/>
</dbReference>
<feature type="compositionally biased region" description="Low complexity" evidence="1">
    <location>
        <begin position="1"/>
        <end position="13"/>
    </location>
</feature>
<feature type="region of interest" description="Disordered" evidence="1">
    <location>
        <begin position="72"/>
        <end position="95"/>
    </location>
</feature>
<organism evidence="2 3">
    <name type="scientific">Streptomyces caniferus</name>
    <dbReference type="NCBI Taxonomy" id="285557"/>
    <lineage>
        <taxon>Bacteria</taxon>
        <taxon>Bacillati</taxon>
        <taxon>Actinomycetota</taxon>
        <taxon>Actinomycetes</taxon>
        <taxon>Kitasatosporales</taxon>
        <taxon>Streptomycetaceae</taxon>
        <taxon>Streptomyces</taxon>
    </lineage>
</organism>
<evidence type="ECO:0000256" key="1">
    <source>
        <dbReference type="SAM" id="MobiDB-lite"/>
    </source>
</evidence>
<proteinExistence type="predicted"/>
<reference evidence="2 3" key="1">
    <citation type="submission" date="2019-12" db="EMBL/GenBank/DDBJ databases">
        <title>Whole genome shotgun sequence of Streptomyces caniferus NBRC 15389.</title>
        <authorList>
            <person name="Ichikawa N."/>
            <person name="Kimura A."/>
            <person name="Kitahashi Y."/>
            <person name="Komaki H."/>
            <person name="Tamura T."/>
        </authorList>
    </citation>
    <scope>NUCLEOTIDE SEQUENCE [LARGE SCALE GENOMIC DNA]</scope>
    <source>
        <strain evidence="2 3">NBRC 15389</strain>
    </source>
</reference>
<dbReference type="EMBL" id="BLIN01000005">
    <property type="protein sequence ID" value="GFE07514.1"/>
    <property type="molecule type" value="Genomic_DNA"/>
</dbReference>
<evidence type="ECO:0000313" key="2">
    <source>
        <dbReference type="EMBL" id="GFE07514.1"/>
    </source>
</evidence>
<comment type="caution">
    <text evidence="2">The sequence shown here is derived from an EMBL/GenBank/DDBJ whole genome shotgun (WGS) entry which is preliminary data.</text>
</comment>
<dbReference type="AlphaFoldDB" id="A0A640S9L3"/>
<evidence type="ECO:0000313" key="3">
    <source>
        <dbReference type="Proteomes" id="UP000435837"/>
    </source>
</evidence>
<name>A0A640S9L3_9ACTN</name>
<accession>A0A640S9L3</accession>
<feature type="compositionally biased region" description="Basic and acidic residues" evidence="1">
    <location>
        <begin position="86"/>
        <end position="95"/>
    </location>
</feature>
<sequence>MGGDPAAPDEAGGCQQEHPTAHRGDAAGGCPGRGDPLGQRAVLRRLVDAVAAHRHQGVDPARVEIGHTVSGLYGKATGRPDQAGGGREDLTVVTA</sequence>
<gene>
    <name evidence="2" type="ORF">Scani_37820</name>
</gene>
<feature type="region of interest" description="Disordered" evidence="1">
    <location>
        <begin position="1"/>
        <end position="37"/>
    </location>
</feature>